<dbReference type="PANTHER" id="PTHR43278:SF2">
    <property type="entry name" value="IRON-SULFUR FLAVOPROTEIN"/>
    <property type="match status" value="1"/>
</dbReference>
<dbReference type="STRING" id="1797197.A2Y75_05000"/>
<evidence type="ECO:0000313" key="5">
    <source>
        <dbReference type="Proteomes" id="UP000177876"/>
    </source>
</evidence>
<accession>A0A1F2WSG0</accession>
<organism evidence="4 5">
    <name type="scientific">Candidatus Solincola sediminis</name>
    <dbReference type="NCBI Taxonomy" id="1797199"/>
    <lineage>
        <taxon>Bacteria</taxon>
        <taxon>Bacillati</taxon>
        <taxon>Actinomycetota</taxon>
        <taxon>Candidatus Geothermincolia</taxon>
        <taxon>Candidatus Geothermincolales</taxon>
        <taxon>Candidatus Geothermincolaceae</taxon>
        <taxon>Candidatus Solincola</taxon>
    </lineage>
</organism>
<dbReference type="InterPro" id="IPR051796">
    <property type="entry name" value="ISF_SsuE-like"/>
</dbReference>
<dbReference type="AlphaFoldDB" id="A0A1F2WSG0"/>
<dbReference type="Gene3D" id="3.40.50.360">
    <property type="match status" value="1"/>
</dbReference>
<feature type="domain" description="NADPH-dependent FMN reductase-like" evidence="3">
    <location>
        <begin position="2"/>
        <end position="113"/>
    </location>
</feature>
<keyword evidence="1" id="KW-0285">Flavoprotein</keyword>
<evidence type="ECO:0000256" key="1">
    <source>
        <dbReference type="ARBA" id="ARBA00022630"/>
    </source>
</evidence>
<dbReference type="SUPFAM" id="SSF52218">
    <property type="entry name" value="Flavoproteins"/>
    <property type="match status" value="1"/>
</dbReference>
<dbReference type="Proteomes" id="UP000177876">
    <property type="component" value="Unassembled WGS sequence"/>
</dbReference>
<comment type="caution">
    <text evidence="4">The sequence shown here is derived from an EMBL/GenBank/DDBJ whole genome shotgun (WGS) entry which is preliminary data.</text>
</comment>
<dbReference type="EMBL" id="MELK01000011">
    <property type="protein sequence ID" value="OFW59750.1"/>
    <property type="molecule type" value="Genomic_DNA"/>
</dbReference>
<evidence type="ECO:0000256" key="2">
    <source>
        <dbReference type="ARBA" id="ARBA00022643"/>
    </source>
</evidence>
<sequence length="189" mass="20513">MLALYASPRKKGNTAILLDELVAGAGEAGLEATVFHVASMDIRPCRECNACYEDGKCVQNDDMQQIYPHLAAARVVAMAAPVFSMNICAQAKALIDRCQCLWSARYVLKQTPVDPAFEAVRGGFFISCCGRDAPETFDCTRPTMAYFFYIIQVGGWESLTFAAVDEAGAIRRVPGALESAHDSGRSIES</sequence>
<name>A0A1F2WSG0_9ACTN</name>
<reference evidence="4 5" key="1">
    <citation type="journal article" date="2016" name="Nat. Commun.">
        <title>Thousands of microbial genomes shed light on interconnected biogeochemical processes in an aquifer system.</title>
        <authorList>
            <person name="Anantharaman K."/>
            <person name="Brown C.T."/>
            <person name="Hug L.A."/>
            <person name="Sharon I."/>
            <person name="Castelle C.J."/>
            <person name="Probst A.J."/>
            <person name="Thomas B.C."/>
            <person name="Singh A."/>
            <person name="Wilkins M.J."/>
            <person name="Karaoz U."/>
            <person name="Brodie E.L."/>
            <person name="Williams K.H."/>
            <person name="Hubbard S.S."/>
            <person name="Banfield J.F."/>
        </authorList>
    </citation>
    <scope>NUCLEOTIDE SEQUENCE [LARGE SCALE GENOMIC DNA]</scope>
</reference>
<dbReference type="InterPro" id="IPR005025">
    <property type="entry name" value="FMN_Rdtase-like_dom"/>
</dbReference>
<proteinExistence type="predicted"/>
<keyword evidence="2" id="KW-0288">FMN</keyword>
<dbReference type="PANTHER" id="PTHR43278">
    <property type="entry name" value="NAD(P)H-DEPENDENT FMN-CONTAINING OXIDOREDUCTASE YWQN-RELATED"/>
    <property type="match status" value="1"/>
</dbReference>
<protein>
    <recommendedName>
        <fullName evidence="3">NADPH-dependent FMN reductase-like domain-containing protein</fullName>
    </recommendedName>
</protein>
<dbReference type="GO" id="GO:0016491">
    <property type="term" value="F:oxidoreductase activity"/>
    <property type="evidence" value="ECO:0007669"/>
    <property type="project" value="InterPro"/>
</dbReference>
<dbReference type="Pfam" id="PF03358">
    <property type="entry name" value="FMN_red"/>
    <property type="match status" value="1"/>
</dbReference>
<dbReference type="InterPro" id="IPR029039">
    <property type="entry name" value="Flavoprotein-like_sf"/>
</dbReference>
<evidence type="ECO:0000313" key="4">
    <source>
        <dbReference type="EMBL" id="OFW59750.1"/>
    </source>
</evidence>
<evidence type="ECO:0000259" key="3">
    <source>
        <dbReference type="Pfam" id="PF03358"/>
    </source>
</evidence>
<gene>
    <name evidence="4" type="ORF">A2Y75_05000</name>
</gene>